<dbReference type="Proteomes" id="UP000035963">
    <property type="component" value="Unassembled WGS sequence"/>
</dbReference>
<name>A0A0J1CSH4_9BURK</name>
<dbReference type="GO" id="GO:0009424">
    <property type="term" value="C:bacterial-type flagellum hook"/>
    <property type="evidence" value="ECO:0007669"/>
    <property type="project" value="InterPro"/>
</dbReference>
<dbReference type="Pfam" id="PF00669">
    <property type="entry name" value="Flagellin_N"/>
    <property type="match status" value="1"/>
</dbReference>
<evidence type="ECO:0000313" key="8">
    <source>
        <dbReference type="Proteomes" id="UP000035963"/>
    </source>
</evidence>
<dbReference type="GO" id="GO:0005198">
    <property type="term" value="F:structural molecule activity"/>
    <property type="evidence" value="ECO:0007669"/>
    <property type="project" value="InterPro"/>
</dbReference>
<comment type="similarity">
    <text evidence="3">Belongs to the bacterial flagellin family.</text>
</comment>
<evidence type="ECO:0000313" key="7">
    <source>
        <dbReference type="EMBL" id="KLU23251.1"/>
    </source>
</evidence>
<keyword evidence="7" id="KW-0966">Cell projection</keyword>
<evidence type="ECO:0000256" key="2">
    <source>
        <dbReference type="ARBA" id="ARBA00004613"/>
    </source>
</evidence>
<evidence type="ECO:0000256" key="1">
    <source>
        <dbReference type="ARBA" id="ARBA00004365"/>
    </source>
</evidence>
<evidence type="ECO:0000259" key="6">
    <source>
        <dbReference type="Pfam" id="PF00669"/>
    </source>
</evidence>
<feature type="domain" description="Flagellin N-terminal" evidence="6">
    <location>
        <begin position="13"/>
        <end position="139"/>
    </location>
</feature>
<dbReference type="GO" id="GO:0005576">
    <property type="term" value="C:extracellular region"/>
    <property type="evidence" value="ECO:0007669"/>
    <property type="project" value="UniProtKB-SubCell"/>
</dbReference>
<proteinExistence type="inferred from homology"/>
<keyword evidence="8" id="KW-1185">Reference proteome</keyword>
<keyword evidence="7" id="KW-0969">Cilium</keyword>
<dbReference type="InterPro" id="IPR001029">
    <property type="entry name" value="Flagellin_N"/>
</dbReference>
<keyword evidence="4" id="KW-0975">Bacterial flagellum</keyword>
<gene>
    <name evidence="7" type="primary">flgL</name>
    <name evidence="7" type="ORF">EOS_26405</name>
</gene>
<dbReference type="RefSeq" id="WP_047895140.1">
    <property type="nucleotide sequence ID" value="NZ_AEJF01000156.1"/>
</dbReference>
<dbReference type="PANTHER" id="PTHR42792">
    <property type="entry name" value="FLAGELLIN"/>
    <property type="match status" value="1"/>
</dbReference>
<dbReference type="InterPro" id="IPR013384">
    <property type="entry name" value="Flagell_FlgL"/>
</dbReference>
<accession>A0A0J1CSH4</accession>
<dbReference type="EMBL" id="AEJF01000156">
    <property type="protein sequence ID" value="KLU23251.1"/>
    <property type="molecule type" value="Genomic_DNA"/>
</dbReference>
<dbReference type="AlphaFoldDB" id="A0A0J1CSH4"/>
<keyword evidence="7" id="KW-0282">Flagellum</keyword>
<dbReference type="NCBIfam" id="TIGR02550">
    <property type="entry name" value="flagell_flgL"/>
    <property type="match status" value="1"/>
</dbReference>
<protein>
    <submittedName>
        <fullName evidence="7">Flagellar hook protein FlgL</fullName>
    </submittedName>
</protein>
<feature type="compositionally biased region" description="Polar residues" evidence="5">
    <location>
        <begin position="201"/>
        <end position="222"/>
    </location>
</feature>
<reference evidence="7 8" key="1">
    <citation type="journal article" date="2015" name="Genome Announc.">
        <title>Draft Genome Sequence of Burkholderia sp. Strain PML1(12), an Ectomycorrhizosphere-Inhabiting Bacterium with Effective Mineral-Weathering Ability.</title>
        <authorList>
            <person name="Uroz S."/>
            <person name="Oger P."/>
        </authorList>
    </citation>
    <scope>NUCLEOTIDE SEQUENCE [LARGE SCALE GENOMIC DNA]</scope>
    <source>
        <strain evidence="8">PML1(12)</strain>
    </source>
</reference>
<feature type="compositionally biased region" description="Low complexity" evidence="5">
    <location>
        <begin position="223"/>
        <end position="262"/>
    </location>
</feature>
<comment type="subcellular location">
    <subcellularLocation>
        <location evidence="1">Bacterial flagellum</location>
    </subcellularLocation>
    <subcellularLocation>
        <location evidence="2">Secreted</location>
    </subcellularLocation>
</comment>
<sequence length="424" mass="43250">MRISSSQYFTLNVETMNNQQASLANMYAQISSGKALQTAADNPLGAAQAVALSSQAANLAQYTTNQSSALTSLQQEDSTLTSVTNVMQSIQSLVVNAGNGTLNNTDRTSLATQLQGYRSTLMTLANTTDSNGNYIFAGFQGGSKPFSDNPSGVGASYSGGPGQRVVQISDTRTINVADPGSAIFQSVSSNESSPVASGASANTGSGTISPVSVTNSGDPANASTYTITFGTTTTGTPPTTTTVSSYSVTALDPTTGTTTTVTPPTPYTAGGNITVGSQTVAISGTPAAGDTFTVAPANTGKTSDTDIFTTLDSLVNALKQPADTSAAQATLQNALTTAGTKISNTYNNVLTTQTAVGGRSQEVTATQTATQTTSTQTASNLSDLVSVNLPSAISQYEMTQNSLQAAQQAFAQIQKMSLFNYLTG</sequence>
<evidence type="ECO:0000256" key="4">
    <source>
        <dbReference type="ARBA" id="ARBA00023143"/>
    </source>
</evidence>
<organism evidence="7 8">
    <name type="scientific">Caballeronia mineralivorans PML1(12)</name>
    <dbReference type="NCBI Taxonomy" id="908627"/>
    <lineage>
        <taxon>Bacteria</taxon>
        <taxon>Pseudomonadati</taxon>
        <taxon>Pseudomonadota</taxon>
        <taxon>Betaproteobacteria</taxon>
        <taxon>Burkholderiales</taxon>
        <taxon>Burkholderiaceae</taxon>
        <taxon>Caballeronia</taxon>
    </lineage>
</organism>
<evidence type="ECO:0000256" key="5">
    <source>
        <dbReference type="SAM" id="MobiDB-lite"/>
    </source>
</evidence>
<dbReference type="InterPro" id="IPR001492">
    <property type="entry name" value="Flagellin"/>
</dbReference>
<dbReference type="PANTHER" id="PTHR42792:SF1">
    <property type="entry name" value="FLAGELLAR HOOK-ASSOCIATED PROTEIN 3"/>
    <property type="match status" value="1"/>
</dbReference>
<dbReference type="GO" id="GO:0071973">
    <property type="term" value="P:bacterial-type flagellum-dependent cell motility"/>
    <property type="evidence" value="ECO:0007669"/>
    <property type="project" value="InterPro"/>
</dbReference>
<dbReference type="Gene3D" id="1.20.1330.10">
    <property type="entry name" value="f41 fragment of flagellin, N-terminal domain"/>
    <property type="match status" value="2"/>
</dbReference>
<dbReference type="PATRIC" id="fig|908627.4.peg.5893"/>
<dbReference type="OrthoDB" id="9768249at2"/>
<feature type="compositionally biased region" description="Low complexity" evidence="5">
    <location>
        <begin position="186"/>
        <end position="200"/>
    </location>
</feature>
<comment type="caution">
    <text evidence="7">The sequence shown here is derived from an EMBL/GenBank/DDBJ whole genome shotgun (WGS) entry which is preliminary data.</text>
</comment>
<evidence type="ECO:0000256" key="3">
    <source>
        <dbReference type="ARBA" id="ARBA00005709"/>
    </source>
</evidence>
<feature type="region of interest" description="Disordered" evidence="5">
    <location>
        <begin position="185"/>
        <end position="265"/>
    </location>
</feature>
<dbReference type="SUPFAM" id="SSF64518">
    <property type="entry name" value="Phase 1 flagellin"/>
    <property type="match status" value="1"/>
</dbReference>